<sequence length="761" mass="86491">MANHEVLLGQNHSGALSHNQSVVLNHNHTIAQNHGLEMGQTHEHETGLGQNHNDEGNNDHEYEQENGLAMEDKPEDEVQEVHLHESANSGLDMSEHNELAVSETQELDENMELAVIQHDDLGMESVHDMSLHQALVLTPSHVLQQRTLAVAPNYELHVGQEFPDVKACRRALRNTAIALHFEMQTIKSDKTRFTAKCATEGCPWRIHAAKLPGVPTFTIRTINDSHTCGGIAHLGHQQASVQWVANSVEQRLRENPNYKPKEILEEIHRIHGITLSYKQAWRGKERIMAAMRGSFEEGYRLLPQYCEQVKRTNPGSIASVYGNPTDNCFQRLFTSFQASIYGFLNACRPLLGLDRTFLKSKYLGTLLMATGFDGDGGLFPLAFGVVDEESDDNWMWFLSELHNLLEINTENMPRLTILSDRQKGIVDGVEANFPTAFHGFCMRHLTESFRKEFNNTMLVNLLWDAAHALTVIEFEAKILEIEEISQDAAYWIRRIPPRLWATAYFEGTRFGHLTANILESLNTWILEASGLPIIQMMECIRRQLMTWFNERRETSMQWTSILVPTAERRVAEALERARTYQVLRANEAEFEVISHEGTNIVDIRNRCCLCRGWQLYGLPCAHAVAALLSCRQNVHRFTESCFTVATYRKTYSQTIHPIPDKTLWKELSEGDPNVSRDDAIVINPNVSRDVDIVSRDVAIVVNPNLSRDLDIVINPPKSLRPPGRPRKKRVRAEDRGRVKRVVHCSRCNQTGHFRTTCAAPI</sequence>
<dbReference type="Pfam" id="PF03108">
    <property type="entry name" value="DBD_Tnp_Mut"/>
    <property type="match status" value="1"/>
</dbReference>
<keyword evidence="3" id="KW-0862">Zinc</keyword>
<feature type="region of interest" description="Disordered" evidence="5">
    <location>
        <begin position="41"/>
        <end position="61"/>
    </location>
</feature>
<feature type="domain" description="SWIM-type" evidence="6">
    <location>
        <begin position="590"/>
        <end position="631"/>
    </location>
</feature>
<dbReference type="InterPro" id="IPR006564">
    <property type="entry name" value="Znf_PMZ"/>
</dbReference>
<dbReference type="InterPro" id="IPR007527">
    <property type="entry name" value="Znf_SWIM"/>
</dbReference>
<keyword evidence="2 4" id="KW-0863">Zinc-finger</keyword>
<evidence type="ECO:0000256" key="3">
    <source>
        <dbReference type="ARBA" id="ARBA00022833"/>
    </source>
</evidence>
<evidence type="ECO:0000313" key="7">
    <source>
        <dbReference type="EMBL" id="KAG8391042.1"/>
    </source>
</evidence>
<keyword evidence="8" id="KW-1185">Reference proteome</keyword>
<dbReference type="EMBL" id="WHWC01000001">
    <property type="protein sequence ID" value="KAG8391042.1"/>
    <property type="molecule type" value="Genomic_DNA"/>
</dbReference>
<dbReference type="InterPro" id="IPR018289">
    <property type="entry name" value="MULE_transposase_dom"/>
</dbReference>
<evidence type="ECO:0000256" key="1">
    <source>
        <dbReference type="ARBA" id="ARBA00022723"/>
    </source>
</evidence>
<name>A0AAV6YEY3_9LAMI</name>
<organism evidence="7 8">
    <name type="scientific">Buddleja alternifolia</name>
    <dbReference type="NCBI Taxonomy" id="168488"/>
    <lineage>
        <taxon>Eukaryota</taxon>
        <taxon>Viridiplantae</taxon>
        <taxon>Streptophyta</taxon>
        <taxon>Embryophyta</taxon>
        <taxon>Tracheophyta</taxon>
        <taxon>Spermatophyta</taxon>
        <taxon>Magnoliopsida</taxon>
        <taxon>eudicotyledons</taxon>
        <taxon>Gunneridae</taxon>
        <taxon>Pentapetalae</taxon>
        <taxon>asterids</taxon>
        <taxon>lamiids</taxon>
        <taxon>Lamiales</taxon>
        <taxon>Scrophulariaceae</taxon>
        <taxon>Buddlejeae</taxon>
        <taxon>Buddleja</taxon>
    </lineage>
</organism>
<evidence type="ECO:0000256" key="4">
    <source>
        <dbReference type="PROSITE-ProRule" id="PRU00325"/>
    </source>
</evidence>
<dbReference type="Pfam" id="PF04434">
    <property type="entry name" value="SWIM"/>
    <property type="match status" value="1"/>
</dbReference>
<dbReference type="PROSITE" id="PS50966">
    <property type="entry name" value="ZF_SWIM"/>
    <property type="match status" value="1"/>
</dbReference>
<evidence type="ECO:0000259" key="6">
    <source>
        <dbReference type="PROSITE" id="PS50966"/>
    </source>
</evidence>
<dbReference type="SMART" id="SM00575">
    <property type="entry name" value="ZnF_PMZ"/>
    <property type="match status" value="1"/>
</dbReference>
<dbReference type="PANTHER" id="PTHR31973:SF171">
    <property type="entry name" value="OS12G0597300 PROTEIN"/>
    <property type="match status" value="1"/>
</dbReference>
<proteinExistence type="predicted"/>
<evidence type="ECO:0000256" key="5">
    <source>
        <dbReference type="SAM" id="MobiDB-lite"/>
    </source>
</evidence>
<dbReference type="PANTHER" id="PTHR31973">
    <property type="entry name" value="POLYPROTEIN, PUTATIVE-RELATED"/>
    <property type="match status" value="1"/>
</dbReference>
<dbReference type="Pfam" id="PF10551">
    <property type="entry name" value="MULE"/>
    <property type="match status" value="1"/>
</dbReference>
<dbReference type="AlphaFoldDB" id="A0AAV6YEY3"/>
<protein>
    <recommendedName>
        <fullName evidence="6">SWIM-type domain-containing protein</fullName>
    </recommendedName>
</protein>
<accession>A0AAV6YEY3</accession>
<evidence type="ECO:0000313" key="8">
    <source>
        <dbReference type="Proteomes" id="UP000826271"/>
    </source>
</evidence>
<dbReference type="InterPro" id="IPR004332">
    <property type="entry name" value="Transposase_MuDR"/>
</dbReference>
<comment type="caution">
    <text evidence="7">The sequence shown here is derived from an EMBL/GenBank/DDBJ whole genome shotgun (WGS) entry which is preliminary data.</text>
</comment>
<dbReference type="GO" id="GO:0008270">
    <property type="term" value="F:zinc ion binding"/>
    <property type="evidence" value="ECO:0007669"/>
    <property type="project" value="UniProtKB-KW"/>
</dbReference>
<gene>
    <name evidence="7" type="ORF">BUALT_Bualt01G0146800</name>
</gene>
<reference evidence="7" key="1">
    <citation type="submission" date="2019-10" db="EMBL/GenBank/DDBJ databases">
        <authorList>
            <person name="Zhang R."/>
            <person name="Pan Y."/>
            <person name="Wang J."/>
            <person name="Ma R."/>
            <person name="Yu S."/>
        </authorList>
    </citation>
    <scope>NUCLEOTIDE SEQUENCE</scope>
    <source>
        <strain evidence="7">LA-IB0</strain>
        <tissue evidence="7">Leaf</tissue>
    </source>
</reference>
<evidence type="ECO:0000256" key="2">
    <source>
        <dbReference type="ARBA" id="ARBA00022771"/>
    </source>
</evidence>
<keyword evidence="1" id="KW-0479">Metal-binding</keyword>
<dbReference type="Proteomes" id="UP000826271">
    <property type="component" value="Unassembled WGS sequence"/>
</dbReference>